<dbReference type="AlphaFoldDB" id="A0A6B3N434"/>
<evidence type="ECO:0000256" key="3">
    <source>
        <dbReference type="ARBA" id="ARBA00023002"/>
    </source>
</evidence>
<dbReference type="CDD" id="cd07177">
    <property type="entry name" value="terB_like"/>
    <property type="match status" value="1"/>
</dbReference>
<reference evidence="6" key="1">
    <citation type="submission" date="2019-11" db="EMBL/GenBank/DDBJ databases">
        <title>Genomic insights into an expanded diversity of filamentous marine cyanobacteria reveals the extraordinary biosynthetic potential of Moorea and Okeania.</title>
        <authorList>
            <person name="Ferreira Leao T."/>
            <person name="Wang M."/>
            <person name="Moss N."/>
            <person name="Da Silva R."/>
            <person name="Sanders J."/>
            <person name="Nurk S."/>
            <person name="Gurevich A."/>
            <person name="Humphrey G."/>
            <person name="Reher R."/>
            <person name="Zhu Q."/>
            <person name="Belda-Ferre P."/>
            <person name="Glukhov E."/>
            <person name="Rex R."/>
            <person name="Dorrestein P.C."/>
            <person name="Knight R."/>
            <person name="Pevzner P."/>
            <person name="Gerwick W.H."/>
            <person name="Gerwick L."/>
        </authorList>
    </citation>
    <scope>NUCLEOTIDE SEQUENCE</scope>
    <source>
        <strain evidence="6">SIO1C4</strain>
    </source>
</reference>
<dbReference type="GO" id="GO:0010436">
    <property type="term" value="F:carotenoid dioxygenase activity"/>
    <property type="evidence" value="ECO:0007669"/>
    <property type="project" value="TreeGrafter"/>
</dbReference>
<gene>
    <name evidence="6" type="ORF">F6J89_00995</name>
</gene>
<dbReference type="GO" id="GO:0016121">
    <property type="term" value="P:carotene catabolic process"/>
    <property type="evidence" value="ECO:0007669"/>
    <property type="project" value="TreeGrafter"/>
</dbReference>
<comment type="caution">
    <text evidence="6">The sequence shown here is derived from an EMBL/GenBank/DDBJ whole genome shotgun (WGS) entry which is preliminary data.</text>
</comment>
<feature type="binding site" evidence="5">
    <location>
        <position position="493"/>
    </location>
    <ligand>
        <name>Fe cation</name>
        <dbReference type="ChEBI" id="CHEBI:24875"/>
        <note>catalytic</note>
    </ligand>
</feature>
<keyword evidence="4 5" id="KW-0408">Iron</keyword>
<evidence type="ECO:0000313" key="6">
    <source>
        <dbReference type="EMBL" id="NER26263.1"/>
    </source>
</evidence>
<dbReference type="PANTHER" id="PTHR10543:SF89">
    <property type="entry name" value="CAROTENOID 9,10(9',10')-CLEAVAGE DIOXYGENASE 1"/>
    <property type="match status" value="1"/>
</dbReference>
<evidence type="ECO:0000256" key="1">
    <source>
        <dbReference type="ARBA" id="ARBA00006787"/>
    </source>
</evidence>
<comment type="cofactor">
    <cofactor evidence="5">
        <name>Fe(2+)</name>
        <dbReference type="ChEBI" id="CHEBI:29033"/>
    </cofactor>
    <text evidence="5">Binds 1 Fe(2+) ion per subunit.</text>
</comment>
<keyword evidence="3" id="KW-0560">Oxidoreductase</keyword>
<feature type="binding site" evidence="5">
    <location>
        <position position="557"/>
    </location>
    <ligand>
        <name>Fe cation</name>
        <dbReference type="ChEBI" id="CHEBI:24875"/>
        <note>catalytic</note>
    </ligand>
</feature>
<proteinExistence type="inferred from homology"/>
<evidence type="ECO:0008006" key="7">
    <source>
        <dbReference type="Google" id="ProtNLM"/>
    </source>
</evidence>
<dbReference type="GO" id="GO:0046872">
    <property type="term" value="F:metal ion binding"/>
    <property type="evidence" value="ECO:0007669"/>
    <property type="project" value="UniProtKB-KW"/>
</dbReference>
<feature type="binding site" evidence="5">
    <location>
        <position position="444"/>
    </location>
    <ligand>
        <name>Fe cation</name>
        <dbReference type="ChEBI" id="CHEBI:24875"/>
        <note>catalytic</note>
    </ligand>
</feature>
<dbReference type="PANTHER" id="PTHR10543">
    <property type="entry name" value="BETA-CAROTENE DIOXYGENASE"/>
    <property type="match status" value="1"/>
</dbReference>
<organism evidence="6">
    <name type="scientific">Symploca sp. SIO1C4</name>
    <dbReference type="NCBI Taxonomy" id="2607765"/>
    <lineage>
        <taxon>Bacteria</taxon>
        <taxon>Bacillati</taxon>
        <taxon>Cyanobacteriota</taxon>
        <taxon>Cyanophyceae</taxon>
        <taxon>Coleofasciculales</taxon>
        <taxon>Coleofasciculaceae</taxon>
        <taxon>Symploca</taxon>
    </lineage>
</organism>
<dbReference type="InterPro" id="IPR004294">
    <property type="entry name" value="Carotenoid_Oase"/>
</dbReference>
<sequence>MLFKVSGRVYETESGSGIPDLFVKAFDKDLIKDDYLGETCTDRQGNFEIIYNEKDFGGKFEGNPDLYIVVKTPDHHHVLYTSKKNIRLEANASEHFEIAITQANLQQTPSFEDDKKLLKILIGIAWIDGVLEPGEQKYINQIATKKKLTEDPEIKTLLNQPVPLDECYQWLQNYLGNNPTDEKYQELYENISTLISSDTEVDIKEAELLQFLSDKKTRNQKLQERLMKIFLDSKFLKKVISDTTEEAKIANQGIKISGYYARIPNLILSQLHSTKSDHLLKDDMGKIYLDDNFAPVEQETSVEELKVIGELPQQLSGMFLRNGPNPQFRPLGLYHWFDGDGMIHRVNLSNGKASYDNRYVHTEAFEIEKREGKTIWPGLMNLPRFDGPHGIMMKNVANTSLVWHNSKLLALWEAGEPYIIDASSLETLGSHNFGDKLKSTFTAHPKIDPVTGEMIFFGCSFIMPPYLEYGVVSAEGEILHTVPIDLPTPVMMHDFAITQDYTIFLDLPLAFEPMRMLEGKLPIAFEWKRPSRIGVVPRHGDNSNIRWFSIPPCMVIHTANAYQEGDEVILVACRMKYCNLLMPFYDKNNKLGEIDLETLKLYRWHLNLKTGAVKEEVIDDVASEFPRINERLMGRKIRYAYASRVAGYMKPKPLFDGLIKYDLQQASTQTHELGRGRFCGESAFAPRPGSTTEDDGWLLTFVWDAVAKQAELLVIDAQDVTAKPIARVLIPERVPYGFHATWLSSEQITTQQS</sequence>
<evidence type="ECO:0000256" key="2">
    <source>
        <dbReference type="ARBA" id="ARBA00022723"/>
    </source>
</evidence>
<feature type="binding site" evidence="5">
    <location>
        <position position="739"/>
    </location>
    <ligand>
        <name>Fe cation</name>
        <dbReference type="ChEBI" id="CHEBI:24875"/>
        <note>catalytic</note>
    </ligand>
</feature>
<dbReference type="Pfam" id="PF03055">
    <property type="entry name" value="RPE65"/>
    <property type="match status" value="1"/>
</dbReference>
<accession>A0A6B3N434</accession>
<evidence type="ECO:0000256" key="5">
    <source>
        <dbReference type="PIRSR" id="PIRSR604294-1"/>
    </source>
</evidence>
<name>A0A6B3N434_9CYAN</name>
<keyword evidence="2 5" id="KW-0479">Metal-binding</keyword>
<dbReference type="Gene3D" id="1.10.3680.10">
    <property type="entry name" value="TerB-like"/>
    <property type="match status" value="1"/>
</dbReference>
<evidence type="ECO:0000256" key="4">
    <source>
        <dbReference type="ARBA" id="ARBA00023004"/>
    </source>
</evidence>
<dbReference type="SUPFAM" id="SSF158682">
    <property type="entry name" value="TerB-like"/>
    <property type="match status" value="1"/>
</dbReference>
<protein>
    <recommendedName>
        <fullName evidence="7">Dioxygenase</fullName>
    </recommendedName>
</protein>
<dbReference type="InterPro" id="IPR029024">
    <property type="entry name" value="TerB-like"/>
</dbReference>
<comment type="similarity">
    <text evidence="1">Belongs to the carotenoid oxygenase family.</text>
</comment>
<dbReference type="EMBL" id="JAAHFQ010000010">
    <property type="protein sequence ID" value="NER26263.1"/>
    <property type="molecule type" value="Genomic_DNA"/>
</dbReference>